<evidence type="ECO:0000256" key="4">
    <source>
        <dbReference type="ARBA" id="ARBA00022516"/>
    </source>
</evidence>
<dbReference type="PANTHER" id="PTHR30561">
    <property type="entry name" value="SMR FAMILY PROTON-DEPENDENT DRUG EFFLUX TRANSPORTER SUGE"/>
    <property type="match status" value="1"/>
</dbReference>
<dbReference type="Proteomes" id="UP000430368">
    <property type="component" value="Chromosome"/>
</dbReference>
<evidence type="ECO:0000256" key="9">
    <source>
        <dbReference type="ARBA" id="ARBA00022989"/>
    </source>
</evidence>
<dbReference type="RefSeq" id="WP_105230874.1">
    <property type="nucleotide sequence ID" value="NZ_CP041764.1"/>
</dbReference>
<evidence type="ECO:0000256" key="5">
    <source>
        <dbReference type="ARBA" id="ARBA00022519"/>
    </source>
</evidence>
<keyword evidence="9 12" id="KW-1133">Transmembrane helix</keyword>
<evidence type="ECO:0000256" key="2">
    <source>
        <dbReference type="ARBA" id="ARBA00022448"/>
    </source>
</evidence>
<evidence type="ECO:0000256" key="11">
    <source>
        <dbReference type="ARBA" id="ARBA00023136"/>
    </source>
</evidence>
<evidence type="ECO:0000256" key="12">
    <source>
        <dbReference type="HAMAP-Rule" id="MF_00538"/>
    </source>
</evidence>
<reference evidence="13 14" key="1">
    <citation type="submission" date="2019-07" db="EMBL/GenBank/DDBJ databases">
        <title>Serratia dokdonensis sp. nov., an elicitor of systemic resistance in Nicotiana Tabacum.</title>
        <authorList>
            <person name="Son J.-S."/>
            <person name="Hwang Y.-J."/>
            <person name="Lee S.-Y."/>
            <person name="Ghim S.-Y."/>
        </authorList>
    </citation>
    <scope>NUCLEOTIDE SEQUENCE [LARGE SCALE GENOMIC DNA]</scope>
    <source>
        <strain evidence="13 14">KUDC3025</strain>
    </source>
</reference>
<dbReference type="PANTHER" id="PTHR30561:SF9">
    <property type="entry name" value="4-AMINO-4-DEOXY-L-ARABINOSE-PHOSPHOUNDECAPRENOL FLIPPASE SUBUNIT ARNF-RELATED"/>
    <property type="match status" value="1"/>
</dbReference>
<keyword evidence="5 12" id="KW-0997">Cell inner membrane</keyword>
<comment type="pathway">
    <text evidence="12">Bacterial outer membrane biogenesis; lipopolysaccharide biosynthesis.</text>
</comment>
<keyword evidence="11 12" id="KW-0472">Membrane</keyword>
<evidence type="ECO:0000256" key="7">
    <source>
        <dbReference type="ARBA" id="ARBA00022692"/>
    </source>
</evidence>
<evidence type="ECO:0000256" key="1">
    <source>
        <dbReference type="ARBA" id="ARBA00004651"/>
    </source>
</evidence>
<evidence type="ECO:0000256" key="6">
    <source>
        <dbReference type="ARBA" id="ARBA00022556"/>
    </source>
</evidence>
<comment type="caution">
    <text evidence="12">Lacks conserved residue(s) required for the propagation of feature annotation.</text>
</comment>
<protein>
    <recommendedName>
        <fullName evidence="12">Probable 4-amino-4-deoxy-L-arabinose-phosphoundecaprenol flippase subunit ArnF</fullName>
        <shortName evidence="12">L-Ara4N-phosphoundecaprenol flippase subunit ArnF</shortName>
    </recommendedName>
    <alternativeName>
        <fullName evidence="12">Undecaprenyl phosphate-aminoarabinose flippase subunit ArnF</fullName>
    </alternativeName>
</protein>
<evidence type="ECO:0000256" key="8">
    <source>
        <dbReference type="ARBA" id="ARBA00022985"/>
    </source>
</evidence>
<sequence>MRKGYIWGIASVLLVSAAQLLMKWGMVQLPPLSLHSLALPAAGSLPALLAVAFGIAGYGLSMLCWLMALRTLALSRAYPLLGVSYVLVYLAAVALPWFNESASWLKSLGTLLILLGVWLIARQDARKR</sequence>
<evidence type="ECO:0000256" key="10">
    <source>
        <dbReference type="ARBA" id="ARBA00023098"/>
    </source>
</evidence>
<keyword evidence="10 12" id="KW-0443">Lipid metabolism</keyword>
<dbReference type="HAMAP" id="MF_00538">
    <property type="entry name" value="Flippase_ArnF"/>
    <property type="match status" value="1"/>
</dbReference>
<keyword evidence="2 12" id="KW-0813">Transport</keyword>
<dbReference type="InterPro" id="IPR022832">
    <property type="entry name" value="Flippase_ArnF"/>
</dbReference>
<comment type="function">
    <text evidence="12">Translocates 4-amino-4-deoxy-L-arabinose-phosphoundecaprenol (alpha-L-Ara4N-phosphoundecaprenol) from the cytoplasmic to the periplasmic side of the inner membrane.</text>
</comment>
<keyword evidence="3 12" id="KW-1003">Cell membrane</keyword>
<organism evidence="13 14">
    <name type="scientific">Serratia rhizosphaerae</name>
    <dbReference type="NCBI Taxonomy" id="2597702"/>
    <lineage>
        <taxon>Bacteria</taxon>
        <taxon>Pseudomonadati</taxon>
        <taxon>Pseudomonadota</taxon>
        <taxon>Gammaproteobacteria</taxon>
        <taxon>Enterobacterales</taxon>
        <taxon>Yersiniaceae</taxon>
        <taxon>Serratia</taxon>
    </lineage>
</organism>
<gene>
    <name evidence="12 13" type="primary">arnF</name>
    <name evidence="13" type="ORF">FO014_23560</name>
</gene>
<keyword evidence="8 12" id="KW-0448">Lipopolysaccharide biosynthesis</keyword>
<comment type="subcellular location">
    <subcellularLocation>
        <location evidence="12">Cell inner membrane</location>
        <topology evidence="12">Multi-pass membrane protein</topology>
    </subcellularLocation>
    <subcellularLocation>
        <location evidence="1">Cell membrane</location>
        <topology evidence="1">Multi-pass membrane protein</topology>
    </subcellularLocation>
</comment>
<dbReference type="NCBIfam" id="NF002816">
    <property type="entry name" value="PRK02971.1-2"/>
    <property type="match status" value="1"/>
</dbReference>
<proteinExistence type="inferred from homology"/>
<keyword evidence="4 12" id="KW-0444">Lipid biosynthesis</keyword>
<feature type="transmembrane region" description="Helical" evidence="12">
    <location>
        <begin position="78"/>
        <end position="98"/>
    </location>
</feature>
<dbReference type="Gene3D" id="1.10.3730.20">
    <property type="match status" value="1"/>
</dbReference>
<evidence type="ECO:0000256" key="3">
    <source>
        <dbReference type="ARBA" id="ARBA00022475"/>
    </source>
</evidence>
<dbReference type="SUPFAM" id="SSF103481">
    <property type="entry name" value="Multidrug resistance efflux transporter EmrE"/>
    <property type="match status" value="1"/>
</dbReference>
<comment type="similarity">
    <text evidence="12">Belongs to the ArnF family.</text>
</comment>
<keyword evidence="6 12" id="KW-0441">Lipid A biosynthesis</keyword>
<dbReference type="InterPro" id="IPR000390">
    <property type="entry name" value="Small_drug/metabolite_transptr"/>
</dbReference>
<feature type="transmembrane region" description="Helical" evidence="12">
    <location>
        <begin position="41"/>
        <end position="66"/>
    </location>
</feature>
<evidence type="ECO:0000313" key="14">
    <source>
        <dbReference type="Proteomes" id="UP000430368"/>
    </source>
</evidence>
<dbReference type="EMBL" id="CP041764">
    <property type="protein sequence ID" value="QHA89721.1"/>
    <property type="molecule type" value="Genomic_DNA"/>
</dbReference>
<name>A0ABX6GTW4_9GAMM</name>
<comment type="subunit">
    <text evidence="12">Heterodimer of ArnE and ArnF.</text>
</comment>
<keyword evidence="14" id="KW-1185">Reference proteome</keyword>
<dbReference type="InterPro" id="IPR037185">
    <property type="entry name" value="EmrE-like"/>
</dbReference>
<keyword evidence="7 12" id="KW-0812">Transmembrane</keyword>
<feature type="transmembrane region" description="Helical" evidence="12">
    <location>
        <begin position="104"/>
        <end position="121"/>
    </location>
</feature>
<evidence type="ECO:0000313" key="13">
    <source>
        <dbReference type="EMBL" id="QHA89721.1"/>
    </source>
</evidence>
<accession>A0ABX6GTW4</accession>